<dbReference type="EMBL" id="QGDT01000005">
    <property type="protein sequence ID" value="PWJ58063.1"/>
    <property type="molecule type" value="Genomic_DNA"/>
</dbReference>
<name>A0A316AJY0_9BACT</name>
<evidence type="ECO:0000313" key="2">
    <source>
        <dbReference type="Proteomes" id="UP000245880"/>
    </source>
</evidence>
<proteinExistence type="predicted"/>
<dbReference type="AlphaFoldDB" id="A0A316AJY0"/>
<dbReference type="RefSeq" id="WP_109674649.1">
    <property type="nucleotide sequence ID" value="NZ_QGDT01000005.1"/>
</dbReference>
<dbReference type="Proteomes" id="UP000245880">
    <property type="component" value="Unassembled WGS sequence"/>
</dbReference>
<dbReference type="OrthoDB" id="1151612at2"/>
<protein>
    <submittedName>
        <fullName evidence="1">Uncharacterized protein</fullName>
    </submittedName>
</protein>
<comment type="caution">
    <text evidence="1">The sequence shown here is derived from an EMBL/GenBank/DDBJ whole genome shotgun (WGS) entry which is preliminary data.</text>
</comment>
<keyword evidence="2" id="KW-1185">Reference proteome</keyword>
<evidence type="ECO:0000313" key="1">
    <source>
        <dbReference type="EMBL" id="PWJ58063.1"/>
    </source>
</evidence>
<reference evidence="1 2" key="1">
    <citation type="submission" date="2018-03" db="EMBL/GenBank/DDBJ databases">
        <title>Genomic Encyclopedia of Archaeal and Bacterial Type Strains, Phase II (KMG-II): from individual species to whole genera.</title>
        <authorList>
            <person name="Goeker M."/>
        </authorList>
    </citation>
    <scope>NUCLEOTIDE SEQUENCE [LARGE SCALE GENOMIC DNA]</scope>
    <source>
        <strain evidence="1 2">DSM 100346</strain>
    </source>
</reference>
<accession>A0A316AJY0</accession>
<gene>
    <name evidence="1" type="ORF">CLV98_105245</name>
</gene>
<sequence length="113" mass="12873">MIGFELTVRGEKVTGALRDGVFSIILTKMANKDLDTIELDFTGLNTADTENYETLAWYQSSLAIGDEIIIKVKEIQDVSPPIKVGKHNLENRNAQRVEEYYRLKRELEEKGLI</sequence>
<organism evidence="1 2">
    <name type="scientific">Dyadobacter jejuensis</name>
    <dbReference type="NCBI Taxonomy" id="1082580"/>
    <lineage>
        <taxon>Bacteria</taxon>
        <taxon>Pseudomonadati</taxon>
        <taxon>Bacteroidota</taxon>
        <taxon>Cytophagia</taxon>
        <taxon>Cytophagales</taxon>
        <taxon>Spirosomataceae</taxon>
        <taxon>Dyadobacter</taxon>
    </lineage>
</organism>